<proteinExistence type="predicted"/>
<name>A0AAD5QZP9_PARTN</name>
<dbReference type="Proteomes" id="UP001196413">
    <property type="component" value="Unassembled WGS sequence"/>
</dbReference>
<evidence type="ECO:0000256" key="1">
    <source>
        <dbReference type="SAM" id="SignalP"/>
    </source>
</evidence>
<gene>
    <name evidence="2" type="ORF">KIN20_027524</name>
</gene>
<keyword evidence="3" id="KW-1185">Reference proteome</keyword>
<dbReference type="EMBL" id="JAHQIW010005654">
    <property type="protein sequence ID" value="KAJ1366768.1"/>
    <property type="molecule type" value="Genomic_DNA"/>
</dbReference>
<organism evidence="2 3">
    <name type="scientific">Parelaphostrongylus tenuis</name>
    <name type="common">Meningeal worm</name>
    <dbReference type="NCBI Taxonomy" id="148309"/>
    <lineage>
        <taxon>Eukaryota</taxon>
        <taxon>Metazoa</taxon>
        <taxon>Ecdysozoa</taxon>
        <taxon>Nematoda</taxon>
        <taxon>Chromadorea</taxon>
        <taxon>Rhabditida</taxon>
        <taxon>Rhabditina</taxon>
        <taxon>Rhabditomorpha</taxon>
        <taxon>Strongyloidea</taxon>
        <taxon>Metastrongylidae</taxon>
        <taxon>Parelaphostrongylus</taxon>
    </lineage>
</organism>
<evidence type="ECO:0000313" key="3">
    <source>
        <dbReference type="Proteomes" id="UP001196413"/>
    </source>
</evidence>
<protein>
    <recommendedName>
        <fullName evidence="4">Secreted protein</fullName>
    </recommendedName>
</protein>
<evidence type="ECO:0008006" key="4">
    <source>
        <dbReference type="Google" id="ProtNLM"/>
    </source>
</evidence>
<keyword evidence="1" id="KW-0732">Signal</keyword>
<reference evidence="2" key="1">
    <citation type="submission" date="2021-06" db="EMBL/GenBank/DDBJ databases">
        <title>Parelaphostrongylus tenuis whole genome reference sequence.</title>
        <authorList>
            <person name="Garwood T.J."/>
            <person name="Larsen P.A."/>
            <person name="Fountain-Jones N.M."/>
            <person name="Garbe J.R."/>
            <person name="Macchietto M.G."/>
            <person name="Kania S.A."/>
            <person name="Gerhold R.W."/>
            <person name="Richards J.E."/>
            <person name="Wolf T.M."/>
        </authorList>
    </citation>
    <scope>NUCLEOTIDE SEQUENCE</scope>
    <source>
        <strain evidence="2">MNPRO001-30</strain>
        <tissue evidence="2">Meninges</tissue>
    </source>
</reference>
<accession>A0AAD5QZP9</accession>
<dbReference type="AlphaFoldDB" id="A0AAD5QZP9"/>
<comment type="caution">
    <text evidence="2">The sequence shown here is derived from an EMBL/GenBank/DDBJ whole genome shotgun (WGS) entry which is preliminary data.</text>
</comment>
<evidence type="ECO:0000313" key="2">
    <source>
        <dbReference type="EMBL" id="KAJ1366768.1"/>
    </source>
</evidence>
<feature type="signal peptide" evidence="1">
    <location>
        <begin position="1"/>
        <end position="23"/>
    </location>
</feature>
<sequence length="118" mass="13043">MVSHQCRLWTDVLLCTLHANLECSSICTYGRVADDSVAGYTGQPTHVGSKPGDSRCETKVLVITFLANCASVLNSSKLRTKRTAADDSFEHYRDEGYNLLKGSSFVRQTYMQIGDESN</sequence>
<feature type="chain" id="PRO_5041903165" description="Secreted protein" evidence="1">
    <location>
        <begin position="24"/>
        <end position="118"/>
    </location>
</feature>